<dbReference type="EMBL" id="JAFCLK010000019">
    <property type="protein sequence ID" value="MBR1138256.1"/>
    <property type="molecule type" value="Genomic_DNA"/>
</dbReference>
<feature type="domain" description="D-isomer specific 2-hydroxyacid dehydrogenase NAD-binding" evidence="7">
    <location>
        <begin position="120"/>
        <end position="297"/>
    </location>
</feature>
<dbReference type="Proteomes" id="UP001314635">
    <property type="component" value="Unassembled WGS sequence"/>
</dbReference>
<evidence type="ECO:0000256" key="1">
    <source>
        <dbReference type="ARBA" id="ARBA00005854"/>
    </source>
</evidence>
<name>A0ABS5GCC8_9BRAD</name>
<dbReference type="PROSITE" id="PS00065">
    <property type="entry name" value="D_2_HYDROXYACID_DH_1"/>
    <property type="match status" value="1"/>
</dbReference>
<evidence type="ECO:0000256" key="4">
    <source>
        <dbReference type="ARBA" id="ARBA00023027"/>
    </source>
</evidence>
<gene>
    <name evidence="8" type="ORF">JQ619_21025</name>
</gene>
<dbReference type="Pfam" id="PF00389">
    <property type="entry name" value="2-Hacid_dh"/>
    <property type="match status" value="1"/>
</dbReference>
<reference evidence="9" key="1">
    <citation type="journal article" date="2021" name="ISME J.">
        <title>Evolutionary origin and ecological implication of a unique nif island in free-living Bradyrhizobium lineages.</title>
        <authorList>
            <person name="Tao J."/>
        </authorList>
    </citation>
    <scope>NUCLEOTIDE SEQUENCE [LARGE SCALE GENOMIC DNA]</scope>
    <source>
        <strain evidence="9">SZCCT0094</strain>
    </source>
</reference>
<dbReference type="InterPro" id="IPR006139">
    <property type="entry name" value="D-isomer_2_OHA_DH_cat_dom"/>
</dbReference>
<organism evidence="8 9">
    <name type="scientific">Bradyrhizobium denitrificans</name>
    <dbReference type="NCBI Taxonomy" id="2734912"/>
    <lineage>
        <taxon>Bacteria</taxon>
        <taxon>Pseudomonadati</taxon>
        <taxon>Pseudomonadota</taxon>
        <taxon>Alphaproteobacteria</taxon>
        <taxon>Hyphomicrobiales</taxon>
        <taxon>Nitrobacteraceae</taxon>
        <taxon>Bradyrhizobium</taxon>
    </lineage>
</organism>
<dbReference type="InterPro" id="IPR006140">
    <property type="entry name" value="D-isomer_DH_NAD-bd"/>
</dbReference>
<dbReference type="RefSeq" id="WP_012043262.1">
    <property type="nucleotide sequence ID" value="NZ_JABFDP010000037.1"/>
</dbReference>
<dbReference type="InterPro" id="IPR036291">
    <property type="entry name" value="NAD(P)-bd_dom_sf"/>
</dbReference>
<keyword evidence="9" id="KW-1185">Reference proteome</keyword>
<keyword evidence="3 5" id="KW-0560">Oxidoreductase</keyword>
<evidence type="ECO:0000256" key="2">
    <source>
        <dbReference type="ARBA" id="ARBA00022605"/>
    </source>
</evidence>
<sequence>MAANSKRVFYVKYLAHPIFSERLAARPDVRLDRLDNDTPDPEAAPIMAAAHAYQIGAARDELAPRFHVDADLLRRAPNLLIVSSNGAGYDPVDVDACTRAGVLVVNQSGGNAHSVAEHTLGMMLTLSKRIIQSDRRLRRERDVNRNDLIGNEVQGRTIGIVGLGNVGRRVAELCRGLLGMTVLAYDPYLSPEEIAARGAEKVELADLMRRSDFVSINCPLTRDSRGMIGHREFALMQPHAYFITTARGFIHDEDALLAALRDQRIAGAGLDVWAKEPPPPEHPLLQFDNVLASPHTAGVTREARQNMGQIAAEQLLAALDGRRPPRLINPEAWPRYSDRFRATFGVTPS</sequence>
<dbReference type="SUPFAM" id="SSF52283">
    <property type="entry name" value="Formate/glycerate dehydrogenase catalytic domain-like"/>
    <property type="match status" value="1"/>
</dbReference>
<protein>
    <submittedName>
        <fullName evidence="8">Hydroxyacid dehydrogenase</fullName>
    </submittedName>
</protein>
<dbReference type="InterPro" id="IPR050857">
    <property type="entry name" value="D-2-hydroxyacid_DH"/>
</dbReference>
<dbReference type="SUPFAM" id="SSF51735">
    <property type="entry name" value="NAD(P)-binding Rossmann-fold domains"/>
    <property type="match status" value="1"/>
</dbReference>
<keyword evidence="4" id="KW-0520">NAD</keyword>
<evidence type="ECO:0000313" key="8">
    <source>
        <dbReference type="EMBL" id="MBR1138256.1"/>
    </source>
</evidence>
<dbReference type="CDD" id="cd12173">
    <property type="entry name" value="PGDH_4"/>
    <property type="match status" value="1"/>
</dbReference>
<dbReference type="PANTHER" id="PTHR42789">
    <property type="entry name" value="D-ISOMER SPECIFIC 2-HYDROXYACID DEHYDROGENASE FAMILY PROTEIN (AFU_ORTHOLOGUE AFUA_6G10090)"/>
    <property type="match status" value="1"/>
</dbReference>
<comment type="caution">
    <text evidence="8">The sequence shown here is derived from an EMBL/GenBank/DDBJ whole genome shotgun (WGS) entry which is preliminary data.</text>
</comment>
<dbReference type="PANTHER" id="PTHR42789:SF1">
    <property type="entry name" value="D-ISOMER SPECIFIC 2-HYDROXYACID DEHYDROGENASE FAMILY PROTEIN (AFU_ORTHOLOGUE AFUA_6G10090)"/>
    <property type="match status" value="1"/>
</dbReference>
<dbReference type="Gene3D" id="3.40.50.720">
    <property type="entry name" value="NAD(P)-binding Rossmann-like Domain"/>
    <property type="match status" value="2"/>
</dbReference>
<evidence type="ECO:0000256" key="3">
    <source>
        <dbReference type="ARBA" id="ARBA00023002"/>
    </source>
</evidence>
<proteinExistence type="inferred from homology"/>
<evidence type="ECO:0000256" key="5">
    <source>
        <dbReference type="RuleBase" id="RU003719"/>
    </source>
</evidence>
<dbReference type="Pfam" id="PF02826">
    <property type="entry name" value="2-Hacid_dh_C"/>
    <property type="match status" value="1"/>
</dbReference>
<evidence type="ECO:0000259" key="7">
    <source>
        <dbReference type="Pfam" id="PF02826"/>
    </source>
</evidence>
<keyword evidence="2" id="KW-0028">Amino-acid biosynthesis</keyword>
<dbReference type="InterPro" id="IPR029752">
    <property type="entry name" value="D-isomer_DH_CS1"/>
</dbReference>
<feature type="domain" description="D-isomer specific 2-hydroxyacid dehydrogenase catalytic" evidence="6">
    <location>
        <begin position="66"/>
        <end position="329"/>
    </location>
</feature>
<accession>A0ABS5GCC8</accession>
<evidence type="ECO:0000313" key="9">
    <source>
        <dbReference type="Proteomes" id="UP001314635"/>
    </source>
</evidence>
<comment type="similarity">
    <text evidence="1 5">Belongs to the D-isomer specific 2-hydroxyacid dehydrogenase family.</text>
</comment>
<evidence type="ECO:0000259" key="6">
    <source>
        <dbReference type="Pfam" id="PF00389"/>
    </source>
</evidence>